<dbReference type="InterPro" id="IPR001789">
    <property type="entry name" value="Sig_transdc_resp-reg_receiver"/>
</dbReference>
<keyword evidence="11" id="KW-0472">Membrane</keyword>
<dbReference type="SUPFAM" id="SSF55874">
    <property type="entry name" value="ATPase domain of HSP90 chaperone/DNA topoisomerase II/histidine kinase"/>
    <property type="match status" value="1"/>
</dbReference>
<dbReference type="Pfam" id="PF00512">
    <property type="entry name" value="HisKA"/>
    <property type="match status" value="1"/>
</dbReference>
<feature type="modified residue" description="4-aspartylphosphate" evidence="10">
    <location>
        <position position="857"/>
    </location>
</feature>
<dbReference type="InterPro" id="IPR001638">
    <property type="entry name" value="Solute-binding_3/MltF_N"/>
</dbReference>
<feature type="domain" description="Response regulatory" evidence="14">
    <location>
        <begin position="805"/>
        <end position="926"/>
    </location>
</feature>
<dbReference type="InterPro" id="IPR003661">
    <property type="entry name" value="HisK_dim/P_dom"/>
</dbReference>
<dbReference type="PANTHER" id="PTHR45339">
    <property type="entry name" value="HYBRID SIGNAL TRANSDUCTION HISTIDINE KINASE J"/>
    <property type="match status" value="1"/>
</dbReference>
<keyword evidence="6" id="KW-0418">Kinase</keyword>
<evidence type="ECO:0000256" key="4">
    <source>
        <dbReference type="ARBA" id="ARBA00018672"/>
    </source>
</evidence>
<dbReference type="Gene3D" id="3.30.565.10">
    <property type="entry name" value="Histidine kinase-like ATPase, C-terminal domain"/>
    <property type="match status" value="1"/>
</dbReference>
<evidence type="ECO:0000256" key="12">
    <source>
        <dbReference type="SAM" id="SignalP"/>
    </source>
</evidence>
<dbReference type="AlphaFoldDB" id="A0AAP2RJK5"/>
<evidence type="ECO:0000256" key="7">
    <source>
        <dbReference type="ARBA" id="ARBA00023012"/>
    </source>
</evidence>
<evidence type="ECO:0000256" key="1">
    <source>
        <dbReference type="ARBA" id="ARBA00000085"/>
    </source>
</evidence>
<keyword evidence="11" id="KW-0812">Transmembrane</keyword>
<proteinExistence type="inferred from homology"/>
<dbReference type="Pfam" id="PF02518">
    <property type="entry name" value="HATPase_c"/>
    <property type="match status" value="1"/>
</dbReference>
<dbReference type="Pfam" id="PF00072">
    <property type="entry name" value="Response_reg"/>
    <property type="match status" value="1"/>
</dbReference>
<dbReference type="SUPFAM" id="SSF47384">
    <property type="entry name" value="Homodimeric domain of signal transducing histidine kinase"/>
    <property type="match status" value="1"/>
</dbReference>
<reference evidence="15 16" key="1">
    <citation type="submission" date="2021-11" db="EMBL/GenBank/DDBJ databases">
        <title>Lacrimispora sp. nov. NSJ-141 isolated from human feces.</title>
        <authorList>
            <person name="Abdugheni R."/>
        </authorList>
    </citation>
    <scope>NUCLEOTIDE SEQUENCE [LARGE SCALE GENOMIC DNA]</scope>
    <source>
        <strain evidence="15 16">NSJ-141</strain>
    </source>
</reference>
<dbReference type="InterPro" id="IPR036097">
    <property type="entry name" value="HisK_dim/P_sf"/>
</dbReference>
<dbReference type="PRINTS" id="PR00344">
    <property type="entry name" value="BCTRLSENSOR"/>
</dbReference>
<evidence type="ECO:0000259" key="14">
    <source>
        <dbReference type="PROSITE" id="PS50110"/>
    </source>
</evidence>
<dbReference type="FunFam" id="3.30.565.10:FF:000010">
    <property type="entry name" value="Sensor histidine kinase RcsC"/>
    <property type="match status" value="1"/>
</dbReference>
<dbReference type="RefSeq" id="WP_231063252.1">
    <property type="nucleotide sequence ID" value="NZ_JAJNOR010000008.1"/>
</dbReference>
<feature type="domain" description="Histidine kinase" evidence="13">
    <location>
        <begin position="562"/>
        <end position="783"/>
    </location>
</feature>
<evidence type="ECO:0000256" key="2">
    <source>
        <dbReference type="ARBA" id="ARBA00006402"/>
    </source>
</evidence>
<keyword evidence="11" id="KW-1133">Transmembrane helix</keyword>
<dbReference type="Gene3D" id="1.10.287.130">
    <property type="match status" value="1"/>
</dbReference>
<feature type="chain" id="PRO_5042891218" description="Circadian input-output histidine kinase CikA" evidence="12">
    <location>
        <begin position="32"/>
        <end position="936"/>
    </location>
</feature>
<gene>
    <name evidence="15" type="ORF">LQE92_12305</name>
</gene>
<dbReference type="Gene3D" id="3.40.50.2300">
    <property type="match status" value="1"/>
</dbReference>
<dbReference type="SMART" id="SM00062">
    <property type="entry name" value="PBPb"/>
    <property type="match status" value="1"/>
</dbReference>
<dbReference type="InterPro" id="IPR036890">
    <property type="entry name" value="HATPase_C_sf"/>
</dbReference>
<dbReference type="SMART" id="SM00387">
    <property type="entry name" value="HATPase_c"/>
    <property type="match status" value="1"/>
</dbReference>
<dbReference type="PROSITE" id="PS50110">
    <property type="entry name" value="RESPONSE_REGULATORY"/>
    <property type="match status" value="1"/>
</dbReference>
<keyword evidence="6" id="KW-0808">Transferase</keyword>
<dbReference type="SUPFAM" id="SSF52172">
    <property type="entry name" value="CheY-like"/>
    <property type="match status" value="1"/>
</dbReference>
<dbReference type="PANTHER" id="PTHR45339:SF1">
    <property type="entry name" value="HYBRID SIGNAL TRANSDUCTION HISTIDINE KINASE J"/>
    <property type="match status" value="1"/>
</dbReference>
<keyword evidence="5 10" id="KW-0597">Phosphoprotein</keyword>
<sequence length="936" mass="104004">MKYIWNRMEKGMTALLLTVLFLAASALPSTASEEPKVLRVAFPQTKGYSMTAEDGEHYGLIVDALDEIAKYTGWKYEYIDVNSENLLERFETGEFDLMGGQYYMEGLEEFFGYPEYNCGYSKLILLARKDDDGIKSYDLSSFNGKTIGVFERASENIRRLQIYLDLNDLDCTLKYYNYDQLMETGNLNQFLESGEVDLLLGNSADSGESFYIAASFDSQPHYIVTVPGSQEILDGLNMALEKIYEADPNFAKKLYEANFPEAANLNAAVSKEEKEYIRQRETVIVAVPREWHPLFCLNSDASHNGFIPDILEKISDYSGLQFSYLYCDSYHEALEKLQSGEADVQGFYLGSDEDAIEEDLALTASYVELDSILVRNKESSYPAEGLTGAILKGQKMPQNIMADKVIEYANMTDALADVNRGKVDFFYGVSARLESIIQANNFTNLMQVNLVNDIQNISFALKSPAQPELLSILNKSINTLSSEEKAAIGSRNMISIGESHMTLLNIVYANPALAVGVVATVLILLLIVVIIISRSRLHAAAMHAELAKAEADNWAKSEFLSRMSHEIRTPMNAIVGLTDLMGMTEGLPEKAKENLVKIKSSSRYLLRLINDILDMSRIESGKMTVAREPFSFHAILDEIEDMMKQEAVGKGLRFYLEKKIQDDVLEGDAIRLRQVMLNLLSNAFKFTPSGGIILLRITEDASSDKDASFTIRVIDTGIGIAAEDQQRIFKSFEQLGSNYSMSQGTGLGLAISKSIVQLMGSELFLRSEPGKGSEFYFTFTLRKGRLDEKQTAGLETGMEKLEGIKILMAEDNDLNAEIAEELLRAGGAEVKRAENGKAALEMFEKSCSGEYLAILMDIQMPEMNGLEAAAAIRRLPRPDAETVPIIAMTANAFKEDEDSAIAAGMTGFVSKPIDVNVLYHELHQALKKGTDERGTD</sequence>
<protein>
    <recommendedName>
        <fullName evidence="9">Circadian input-output histidine kinase CikA</fullName>
        <ecNumber evidence="3">2.7.13.3</ecNumber>
    </recommendedName>
    <alternativeName>
        <fullName evidence="4">Stage 0 sporulation protein A homolog</fullName>
    </alternativeName>
</protein>
<comment type="function">
    <text evidence="8">May play the central regulatory role in sporulation. It may be an element of the effector pathway responsible for the activation of sporulation genes in response to nutritional stress. Spo0A may act in concert with spo0H (a sigma factor) to control the expression of some genes that are critical to the sporulation process.</text>
</comment>
<keyword evidence="7" id="KW-0902">Two-component regulatory system</keyword>
<dbReference type="CDD" id="cd00082">
    <property type="entry name" value="HisKA"/>
    <property type="match status" value="1"/>
</dbReference>
<dbReference type="SUPFAM" id="SSF53850">
    <property type="entry name" value="Periplasmic binding protein-like II"/>
    <property type="match status" value="2"/>
</dbReference>
<dbReference type="GO" id="GO:0000155">
    <property type="term" value="F:phosphorelay sensor kinase activity"/>
    <property type="evidence" value="ECO:0007669"/>
    <property type="project" value="InterPro"/>
</dbReference>
<feature type="signal peptide" evidence="12">
    <location>
        <begin position="1"/>
        <end position="31"/>
    </location>
</feature>
<dbReference type="Gene3D" id="3.40.190.10">
    <property type="entry name" value="Periplasmic binding protein-like II"/>
    <property type="match status" value="4"/>
</dbReference>
<dbReference type="InterPro" id="IPR004358">
    <property type="entry name" value="Sig_transdc_His_kin-like_C"/>
</dbReference>
<dbReference type="SMART" id="SM00448">
    <property type="entry name" value="REC"/>
    <property type="match status" value="1"/>
</dbReference>
<evidence type="ECO:0000256" key="8">
    <source>
        <dbReference type="ARBA" id="ARBA00024867"/>
    </source>
</evidence>
<evidence type="ECO:0000256" key="5">
    <source>
        <dbReference type="ARBA" id="ARBA00022553"/>
    </source>
</evidence>
<dbReference type="CDD" id="cd16922">
    <property type="entry name" value="HATPase_EvgS-ArcB-TorS-like"/>
    <property type="match status" value="1"/>
</dbReference>
<dbReference type="InterPro" id="IPR011006">
    <property type="entry name" value="CheY-like_superfamily"/>
</dbReference>
<dbReference type="Proteomes" id="UP001299265">
    <property type="component" value="Unassembled WGS sequence"/>
</dbReference>
<comment type="caution">
    <text evidence="15">The sequence shown here is derived from an EMBL/GenBank/DDBJ whole genome shotgun (WGS) entry which is preliminary data.</text>
</comment>
<comment type="catalytic activity">
    <reaction evidence="1">
        <text>ATP + protein L-histidine = ADP + protein N-phospho-L-histidine.</text>
        <dbReference type="EC" id="2.7.13.3"/>
    </reaction>
</comment>
<accession>A0AAP2RJK5</accession>
<evidence type="ECO:0000256" key="3">
    <source>
        <dbReference type="ARBA" id="ARBA00012438"/>
    </source>
</evidence>
<dbReference type="Pfam" id="PF00497">
    <property type="entry name" value="SBP_bac_3"/>
    <property type="match status" value="2"/>
</dbReference>
<evidence type="ECO:0000256" key="11">
    <source>
        <dbReference type="SAM" id="Phobius"/>
    </source>
</evidence>
<dbReference type="PROSITE" id="PS50109">
    <property type="entry name" value="HIS_KIN"/>
    <property type="match status" value="1"/>
</dbReference>
<evidence type="ECO:0000256" key="10">
    <source>
        <dbReference type="PROSITE-ProRule" id="PRU00169"/>
    </source>
</evidence>
<dbReference type="InterPro" id="IPR005467">
    <property type="entry name" value="His_kinase_dom"/>
</dbReference>
<dbReference type="InterPro" id="IPR003594">
    <property type="entry name" value="HATPase_dom"/>
</dbReference>
<dbReference type="EMBL" id="JAJNOR010000008">
    <property type="protein sequence ID" value="MCD2493397.1"/>
    <property type="molecule type" value="Genomic_DNA"/>
</dbReference>
<comment type="similarity">
    <text evidence="2">In the N-terminal section; belongs to the phytochrome family.</text>
</comment>
<dbReference type="CDD" id="cd17546">
    <property type="entry name" value="REC_hyHK_CKI1_RcsC-like"/>
    <property type="match status" value="1"/>
</dbReference>
<evidence type="ECO:0000313" key="16">
    <source>
        <dbReference type="Proteomes" id="UP001299265"/>
    </source>
</evidence>
<evidence type="ECO:0000256" key="6">
    <source>
        <dbReference type="ARBA" id="ARBA00022777"/>
    </source>
</evidence>
<organism evidence="15 16">
    <name type="scientific">Lientehia hominis</name>
    <dbReference type="NCBI Taxonomy" id="2897778"/>
    <lineage>
        <taxon>Bacteria</taxon>
        <taxon>Bacillati</taxon>
        <taxon>Bacillota</taxon>
        <taxon>Clostridia</taxon>
        <taxon>Lachnospirales</taxon>
        <taxon>Lachnospiraceae</taxon>
        <taxon>Lientehia</taxon>
    </lineage>
</organism>
<name>A0AAP2RJK5_9FIRM</name>
<keyword evidence="16" id="KW-1185">Reference proteome</keyword>
<evidence type="ECO:0000313" key="15">
    <source>
        <dbReference type="EMBL" id="MCD2493397.1"/>
    </source>
</evidence>
<evidence type="ECO:0000256" key="9">
    <source>
        <dbReference type="ARBA" id="ARBA00074306"/>
    </source>
</evidence>
<keyword evidence="12" id="KW-0732">Signal</keyword>
<evidence type="ECO:0000259" key="13">
    <source>
        <dbReference type="PROSITE" id="PS50109"/>
    </source>
</evidence>
<feature type="transmembrane region" description="Helical" evidence="11">
    <location>
        <begin position="512"/>
        <end position="532"/>
    </location>
</feature>
<dbReference type="EC" id="2.7.13.3" evidence="3"/>
<dbReference type="SMART" id="SM00388">
    <property type="entry name" value="HisKA"/>
    <property type="match status" value="1"/>
</dbReference>